<dbReference type="Pfam" id="PF18759">
    <property type="entry name" value="Plavaka"/>
    <property type="match status" value="1"/>
</dbReference>
<organism evidence="1 2">
    <name type="scientific">Paxillus involutus ATCC 200175</name>
    <dbReference type="NCBI Taxonomy" id="664439"/>
    <lineage>
        <taxon>Eukaryota</taxon>
        <taxon>Fungi</taxon>
        <taxon>Dikarya</taxon>
        <taxon>Basidiomycota</taxon>
        <taxon>Agaricomycotina</taxon>
        <taxon>Agaricomycetes</taxon>
        <taxon>Agaricomycetidae</taxon>
        <taxon>Boletales</taxon>
        <taxon>Paxilineae</taxon>
        <taxon>Paxillaceae</taxon>
        <taxon>Paxillus</taxon>
    </lineage>
</organism>
<dbReference type="EMBL" id="KN819452">
    <property type="protein sequence ID" value="KIJ09547.1"/>
    <property type="molecule type" value="Genomic_DNA"/>
</dbReference>
<accession>A0A0C9TP43</accession>
<dbReference type="Proteomes" id="UP000053647">
    <property type="component" value="Unassembled WGS sequence"/>
</dbReference>
<proteinExistence type="predicted"/>
<dbReference type="InterPro" id="IPR041078">
    <property type="entry name" value="Plavaka"/>
</dbReference>
<keyword evidence="2" id="KW-1185">Reference proteome</keyword>
<sequence>FTSHFPYFNIHMLLTPDLLHQLIKGTFKNHLVNWVGNYLEEIHGAPCAKEILDDIDRR</sequence>
<dbReference type="AlphaFoldDB" id="A0A0C9TP43"/>
<gene>
    <name evidence="1" type="ORF">PAXINDRAFT_87317</name>
</gene>
<dbReference type="HOGENOM" id="CLU_006344_17_1_1"/>
<reference evidence="1 2" key="1">
    <citation type="submission" date="2014-06" db="EMBL/GenBank/DDBJ databases">
        <authorList>
            <consortium name="DOE Joint Genome Institute"/>
            <person name="Kuo A."/>
            <person name="Kohler A."/>
            <person name="Nagy L.G."/>
            <person name="Floudas D."/>
            <person name="Copeland A."/>
            <person name="Barry K.W."/>
            <person name="Cichocki N."/>
            <person name="Veneault-Fourrey C."/>
            <person name="LaButti K."/>
            <person name="Lindquist E.A."/>
            <person name="Lipzen A."/>
            <person name="Lundell T."/>
            <person name="Morin E."/>
            <person name="Murat C."/>
            <person name="Sun H."/>
            <person name="Tunlid A."/>
            <person name="Henrissat B."/>
            <person name="Grigoriev I.V."/>
            <person name="Hibbett D.S."/>
            <person name="Martin F."/>
            <person name="Nordberg H.P."/>
            <person name="Cantor M.N."/>
            <person name="Hua S.X."/>
        </authorList>
    </citation>
    <scope>NUCLEOTIDE SEQUENCE [LARGE SCALE GENOMIC DNA]</scope>
    <source>
        <strain evidence="1 2">ATCC 200175</strain>
    </source>
</reference>
<reference evidence="2" key="2">
    <citation type="submission" date="2015-01" db="EMBL/GenBank/DDBJ databases">
        <title>Evolutionary Origins and Diversification of the Mycorrhizal Mutualists.</title>
        <authorList>
            <consortium name="DOE Joint Genome Institute"/>
            <consortium name="Mycorrhizal Genomics Consortium"/>
            <person name="Kohler A."/>
            <person name="Kuo A."/>
            <person name="Nagy L.G."/>
            <person name="Floudas D."/>
            <person name="Copeland A."/>
            <person name="Barry K.W."/>
            <person name="Cichocki N."/>
            <person name="Veneault-Fourrey C."/>
            <person name="LaButti K."/>
            <person name="Lindquist E.A."/>
            <person name="Lipzen A."/>
            <person name="Lundell T."/>
            <person name="Morin E."/>
            <person name="Murat C."/>
            <person name="Riley R."/>
            <person name="Ohm R."/>
            <person name="Sun H."/>
            <person name="Tunlid A."/>
            <person name="Henrissat B."/>
            <person name="Grigoriev I.V."/>
            <person name="Hibbett D.S."/>
            <person name="Martin F."/>
        </authorList>
    </citation>
    <scope>NUCLEOTIDE SEQUENCE [LARGE SCALE GENOMIC DNA]</scope>
    <source>
        <strain evidence="2">ATCC 200175</strain>
    </source>
</reference>
<name>A0A0C9TP43_PAXIN</name>
<dbReference type="OrthoDB" id="3199698at2759"/>
<feature type="non-terminal residue" evidence="1">
    <location>
        <position position="1"/>
    </location>
</feature>
<protein>
    <submittedName>
        <fullName evidence="1">Uncharacterized protein</fullName>
    </submittedName>
</protein>
<evidence type="ECO:0000313" key="1">
    <source>
        <dbReference type="EMBL" id="KIJ09547.1"/>
    </source>
</evidence>
<evidence type="ECO:0000313" key="2">
    <source>
        <dbReference type="Proteomes" id="UP000053647"/>
    </source>
</evidence>